<keyword evidence="4 7" id="KW-0689">Ribosomal protein</keyword>
<dbReference type="PANTHER" id="PTHR12899">
    <property type="entry name" value="39S RIBOSOMAL PROTEIN L18, MITOCHONDRIAL"/>
    <property type="match status" value="1"/>
</dbReference>
<dbReference type="Pfam" id="PF00861">
    <property type="entry name" value="Ribosomal_L18p"/>
    <property type="match status" value="1"/>
</dbReference>
<dbReference type="Proteomes" id="UP000679179">
    <property type="component" value="Unassembled WGS sequence"/>
</dbReference>
<dbReference type="NCBIfam" id="TIGR00060">
    <property type="entry name" value="L18_bact"/>
    <property type="match status" value="1"/>
</dbReference>
<evidence type="ECO:0000256" key="8">
    <source>
        <dbReference type="SAM" id="MobiDB-lite"/>
    </source>
</evidence>
<feature type="compositionally biased region" description="Basic and acidic residues" evidence="8">
    <location>
        <begin position="1"/>
        <end position="12"/>
    </location>
</feature>
<dbReference type="GO" id="GO:0022625">
    <property type="term" value="C:cytosolic large ribosomal subunit"/>
    <property type="evidence" value="ECO:0007669"/>
    <property type="project" value="TreeGrafter"/>
</dbReference>
<keyword evidence="3 7" id="KW-0694">RNA-binding</keyword>
<dbReference type="AlphaFoldDB" id="A0A919VF55"/>
<proteinExistence type="inferred from homology"/>
<evidence type="ECO:0000256" key="4">
    <source>
        <dbReference type="ARBA" id="ARBA00022980"/>
    </source>
</evidence>
<gene>
    <name evidence="7 9" type="primary">rplR</name>
    <name evidence="9" type="ORF">CPJCM30710_25750</name>
</gene>
<keyword evidence="5 7" id="KW-0687">Ribonucleoprotein</keyword>
<evidence type="ECO:0000313" key="9">
    <source>
        <dbReference type="EMBL" id="GIM29909.1"/>
    </source>
</evidence>
<dbReference type="EMBL" id="BOPZ01000024">
    <property type="protein sequence ID" value="GIM29909.1"/>
    <property type="molecule type" value="Genomic_DNA"/>
</dbReference>
<keyword evidence="2 7" id="KW-0699">rRNA-binding</keyword>
<dbReference type="InterPro" id="IPR057268">
    <property type="entry name" value="Ribosomal_L18"/>
</dbReference>
<name>A0A919VF55_9CLOT</name>
<comment type="subunit">
    <text evidence="7">Part of the 50S ribosomal subunit; part of the 5S rRNA/L5/L18/L25 subcomplex. Contacts the 5S and 23S rRNAs.</text>
</comment>
<dbReference type="SUPFAM" id="SSF53137">
    <property type="entry name" value="Translational machinery components"/>
    <property type="match status" value="1"/>
</dbReference>
<dbReference type="InterPro" id="IPR004389">
    <property type="entry name" value="Ribosomal_uL18_bac-type"/>
</dbReference>
<sequence>MFKKVDRKESRERRHLRVRKKVSGTQARPRLSVYRSEKNIYAQIIDDVNAVTIVAASSLEKEFEGKLGSNKEAAKFVGELVAKRAIDKGITEVVFDRGGYIYHGRVQELAEGAREAGLKF</sequence>
<comment type="function">
    <text evidence="7">This is one of the proteins that bind and probably mediate the attachment of the 5S RNA into the large ribosomal subunit, where it forms part of the central protuberance.</text>
</comment>
<dbReference type="HAMAP" id="MF_01337_B">
    <property type="entry name" value="Ribosomal_uL18_B"/>
    <property type="match status" value="1"/>
</dbReference>
<dbReference type="GO" id="GO:0006412">
    <property type="term" value="P:translation"/>
    <property type="evidence" value="ECO:0007669"/>
    <property type="project" value="UniProtKB-UniRule"/>
</dbReference>
<dbReference type="CDD" id="cd00432">
    <property type="entry name" value="Ribosomal_L18_L5e"/>
    <property type="match status" value="1"/>
</dbReference>
<evidence type="ECO:0000256" key="3">
    <source>
        <dbReference type="ARBA" id="ARBA00022884"/>
    </source>
</evidence>
<evidence type="ECO:0000313" key="10">
    <source>
        <dbReference type="Proteomes" id="UP000679179"/>
    </source>
</evidence>
<evidence type="ECO:0000256" key="7">
    <source>
        <dbReference type="HAMAP-Rule" id="MF_01337"/>
    </source>
</evidence>
<feature type="compositionally biased region" description="Basic residues" evidence="8">
    <location>
        <begin position="13"/>
        <end position="22"/>
    </location>
</feature>
<feature type="region of interest" description="Disordered" evidence="8">
    <location>
        <begin position="1"/>
        <end position="24"/>
    </location>
</feature>
<dbReference type="GO" id="GO:0003735">
    <property type="term" value="F:structural constituent of ribosome"/>
    <property type="evidence" value="ECO:0007669"/>
    <property type="project" value="InterPro"/>
</dbReference>
<evidence type="ECO:0000256" key="2">
    <source>
        <dbReference type="ARBA" id="ARBA00022730"/>
    </source>
</evidence>
<dbReference type="InterPro" id="IPR005484">
    <property type="entry name" value="Ribosomal_uL18_bac/plant/anim"/>
</dbReference>
<keyword evidence="10" id="KW-1185">Reference proteome</keyword>
<evidence type="ECO:0000256" key="1">
    <source>
        <dbReference type="ARBA" id="ARBA00007116"/>
    </source>
</evidence>
<evidence type="ECO:0000256" key="6">
    <source>
        <dbReference type="ARBA" id="ARBA00035197"/>
    </source>
</evidence>
<dbReference type="GO" id="GO:0008097">
    <property type="term" value="F:5S rRNA binding"/>
    <property type="evidence" value="ECO:0007669"/>
    <property type="project" value="TreeGrafter"/>
</dbReference>
<protein>
    <recommendedName>
        <fullName evidence="6 7">Large ribosomal subunit protein uL18</fullName>
    </recommendedName>
</protein>
<evidence type="ECO:0000256" key="5">
    <source>
        <dbReference type="ARBA" id="ARBA00023274"/>
    </source>
</evidence>
<organism evidence="9 10">
    <name type="scientific">Clostridium polyendosporum</name>
    <dbReference type="NCBI Taxonomy" id="69208"/>
    <lineage>
        <taxon>Bacteria</taxon>
        <taxon>Bacillati</taxon>
        <taxon>Bacillota</taxon>
        <taxon>Clostridia</taxon>
        <taxon>Eubacteriales</taxon>
        <taxon>Clostridiaceae</taxon>
        <taxon>Clostridium</taxon>
    </lineage>
</organism>
<dbReference type="PANTHER" id="PTHR12899:SF3">
    <property type="entry name" value="LARGE RIBOSOMAL SUBUNIT PROTEIN UL18M"/>
    <property type="match status" value="1"/>
</dbReference>
<reference evidence="9" key="1">
    <citation type="submission" date="2021-03" db="EMBL/GenBank/DDBJ databases">
        <title>Taxonomic study of Clostridium polyendosporum from meadow-gley soil under rice.</title>
        <authorList>
            <person name="Kobayashi H."/>
            <person name="Tanizawa Y."/>
            <person name="Yagura M."/>
        </authorList>
    </citation>
    <scope>NUCLEOTIDE SEQUENCE</scope>
    <source>
        <strain evidence="9">JCM 30710</strain>
    </source>
</reference>
<comment type="similarity">
    <text evidence="1 7">Belongs to the universal ribosomal protein uL18 family.</text>
</comment>
<dbReference type="RefSeq" id="WP_212904593.1">
    <property type="nucleotide sequence ID" value="NZ_BOPZ01000024.1"/>
</dbReference>
<comment type="caution">
    <text evidence="9">The sequence shown here is derived from an EMBL/GenBank/DDBJ whole genome shotgun (WGS) entry which is preliminary data.</text>
</comment>
<accession>A0A919VF55</accession>
<dbReference type="Gene3D" id="3.30.420.100">
    <property type="match status" value="1"/>
</dbReference>
<dbReference type="FunFam" id="3.30.420.100:FF:000001">
    <property type="entry name" value="50S ribosomal protein L18"/>
    <property type="match status" value="1"/>
</dbReference>